<dbReference type="CDD" id="cd03801">
    <property type="entry name" value="GT4_PimA-like"/>
    <property type="match status" value="1"/>
</dbReference>
<reference evidence="2" key="1">
    <citation type="submission" date="2018-12" db="EMBL/GenBank/DDBJ databases">
        <authorList>
            <person name="Will S."/>
            <person name="Neumann-Schaal M."/>
            <person name="Henke P."/>
        </authorList>
    </citation>
    <scope>NUCLEOTIDE SEQUENCE</scope>
    <source>
        <strain evidence="2">PCC 7102</strain>
    </source>
</reference>
<protein>
    <recommendedName>
        <fullName evidence="1">Glycosyl transferase family 1 domain-containing protein</fullName>
    </recommendedName>
</protein>
<name>A0A433VF25_9CYAN</name>
<dbReference type="InterPro" id="IPR050194">
    <property type="entry name" value="Glycosyltransferase_grp1"/>
</dbReference>
<dbReference type="GO" id="GO:0016757">
    <property type="term" value="F:glycosyltransferase activity"/>
    <property type="evidence" value="ECO:0007669"/>
    <property type="project" value="InterPro"/>
</dbReference>
<dbReference type="Pfam" id="PF00534">
    <property type="entry name" value="Glycos_transf_1"/>
    <property type="match status" value="1"/>
</dbReference>
<feature type="domain" description="Glycosyl transferase family 1" evidence="1">
    <location>
        <begin position="227"/>
        <end position="376"/>
    </location>
</feature>
<sequence length="494" mass="57255">MNLLFVIHNWVGYAPHGGTEVHAITLVEALAQTENNQVYVLFPDTKTASDCNNYILFNIKNKTFKQINLSYPVTSDCYSHQEFFAKFEFILLQQNIDIVHIFHLIRFPLNTPLIAKKAGAKVIISVFDYYLICQQFNFLTENKIFCNYPNITISTCDLCLKQNFNSQAGTQNTRRNTISQILYYADAVHYLCHDQYNRFIIAYPYLQDKLNLIMGLGIGAFFTEQDIPNKLNNFALPLKVACVGNFDTNKGAELIIQIIDYYQSTQQNIEFHIYGDVRYPYSDILPSANKNVKVHGQYTPEELPNLLQQCHIALFASIWPETFVLALSEVWSCGLIPVAPNIGAFRERITHGKNGFLYELTDYGSIITILDNFLKMTTESFLNLLKQVSKVQYPSLESNINQYLALYTHIQKAKYELNTLELLSRVIIEEHHIETRHIETYLEIQQLPDPQQPIPPIPENKHLLYKAWQYYKQQGLLSTIKRSVNYTWQRIQKI</sequence>
<organism evidence="2 3">
    <name type="scientific">Dulcicalothrix desertica PCC 7102</name>
    <dbReference type="NCBI Taxonomy" id="232991"/>
    <lineage>
        <taxon>Bacteria</taxon>
        <taxon>Bacillati</taxon>
        <taxon>Cyanobacteriota</taxon>
        <taxon>Cyanophyceae</taxon>
        <taxon>Nostocales</taxon>
        <taxon>Calotrichaceae</taxon>
        <taxon>Dulcicalothrix</taxon>
    </lineage>
</organism>
<keyword evidence="3" id="KW-1185">Reference proteome</keyword>
<dbReference type="Proteomes" id="UP000271624">
    <property type="component" value="Unassembled WGS sequence"/>
</dbReference>
<evidence type="ECO:0000313" key="3">
    <source>
        <dbReference type="Proteomes" id="UP000271624"/>
    </source>
</evidence>
<evidence type="ECO:0000313" key="2">
    <source>
        <dbReference type="EMBL" id="RUT04690.1"/>
    </source>
</evidence>
<dbReference type="Gene3D" id="3.40.50.2000">
    <property type="entry name" value="Glycogen Phosphorylase B"/>
    <property type="match status" value="2"/>
</dbReference>
<comment type="caution">
    <text evidence="2">The sequence shown here is derived from an EMBL/GenBank/DDBJ whole genome shotgun (WGS) entry which is preliminary data.</text>
</comment>
<dbReference type="PANTHER" id="PTHR45947">
    <property type="entry name" value="SULFOQUINOVOSYL TRANSFERASE SQD2"/>
    <property type="match status" value="1"/>
</dbReference>
<proteinExistence type="predicted"/>
<dbReference type="EMBL" id="RSCL01000010">
    <property type="protein sequence ID" value="RUT04690.1"/>
    <property type="molecule type" value="Genomic_DNA"/>
</dbReference>
<accession>A0A433VF25</accession>
<reference evidence="2" key="2">
    <citation type="journal article" date="2019" name="Genome Biol. Evol.">
        <title>Day and night: Metabolic profiles and evolutionary relationships of six axenic non-marine cyanobacteria.</title>
        <authorList>
            <person name="Will S.E."/>
            <person name="Henke P."/>
            <person name="Boedeker C."/>
            <person name="Huang S."/>
            <person name="Brinkmann H."/>
            <person name="Rohde M."/>
            <person name="Jarek M."/>
            <person name="Friedl T."/>
            <person name="Seufert S."/>
            <person name="Schumacher M."/>
            <person name="Overmann J."/>
            <person name="Neumann-Schaal M."/>
            <person name="Petersen J."/>
        </authorList>
    </citation>
    <scope>NUCLEOTIDE SEQUENCE [LARGE SCALE GENOMIC DNA]</scope>
    <source>
        <strain evidence="2">PCC 7102</strain>
    </source>
</reference>
<evidence type="ECO:0000259" key="1">
    <source>
        <dbReference type="Pfam" id="PF00534"/>
    </source>
</evidence>
<dbReference type="SUPFAM" id="SSF53756">
    <property type="entry name" value="UDP-Glycosyltransferase/glycogen phosphorylase"/>
    <property type="match status" value="1"/>
</dbReference>
<dbReference type="RefSeq" id="WP_127082665.1">
    <property type="nucleotide sequence ID" value="NZ_RSCL01000010.1"/>
</dbReference>
<dbReference type="OrthoDB" id="9813495at2"/>
<dbReference type="PANTHER" id="PTHR45947:SF13">
    <property type="entry name" value="TRANSFERASE"/>
    <property type="match status" value="1"/>
</dbReference>
<dbReference type="InterPro" id="IPR001296">
    <property type="entry name" value="Glyco_trans_1"/>
</dbReference>
<dbReference type="AlphaFoldDB" id="A0A433VF25"/>
<gene>
    <name evidence="2" type="ORF">DSM106972_042590</name>
</gene>